<reference evidence="2" key="1">
    <citation type="submission" date="2024-06" db="EMBL/GenBank/DDBJ databases">
        <authorList>
            <consortium name="consrtm"/>
            <person name="Uemura M."/>
            <person name="Terahara T."/>
        </authorList>
    </citation>
    <scope>NUCLEOTIDE SEQUENCE</scope>
    <source>
        <strain evidence="2">KM77-8</strain>
    </source>
</reference>
<sequence>MAQPISTMKSGMSGRVPTMIAAETHLGDDPRQHRHRDDHRKAQLGKVAEK</sequence>
<organism evidence="2">
    <name type="scientific">Streptomyces haneummycinicus</name>
    <dbReference type="NCBI Taxonomy" id="3074435"/>
    <lineage>
        <taxon>Bacteria</taxon>
        <taxon>Bacillati</taxon>
        <taxon>Actinomycetota</taxon>
        <taxon>Actinomycetes</taxon>
        <taxon>Kitasatosporales</taxon>
        <taxon>Streptomycetaceae</taxon>
        <taxon>Streptomyces</taxon>
    </lineage>
</organism>
<proteinExistence type="predicted"/>
<dbReference type="AlphaFoldDB" id="A0AAT9HZY9"/>
<evidence type="ECO:0000313" key="2">
    <source>
        <dbReference type="EMBL" id="BFO22935.1"/>
    </source>
</evidence>
<feature type="region of interest" description="Disordered" evidence="1">
    <location>
        <begin position="1"/>
        <end position="50"/>
    </location>
</feature>
<name>A0AAT9HZY9_9ACTN</name>
<protein>
    <submittedName>
        <fullName evidence="2">Uncharacterized protein</fullName>
    </submittedName>
</protein>
<dbReference type="PROSITE" id="PS00962">
    <property type="entry name" value="RIBOSOMAL_S2_1"/>
    <property type="match status" value="1"/>
</dbReference>
<accession>A0AAT9HZY9</accession>
<evidence type="ECO:0000256" key="1">
    <source>
        <dbReference type="SAM" id="MobiDB-lite"/>
    </source>
</evidence>
<reference evidence="2" key="2">
    <citation type="submission" date="2024-07" db="EMBL/GenBank/DDBJ databases">
        <title>Streptomyces haneummycinica sp. nov., a new antibiotic-producing actinobacterium isolated from marine sediment.</title>
        <authorList>
            <person name="Uemura M."/>
            <person name="Hamada M."/>
            <person name="Hirano S."/>
            <person name="Kobayashi K."/>
            <person name="Ohshiro T."/>
            <person name="Kobayashi T."/>
            <person name="Terahara T."/>
        </authorList>
    </citation>
    <scope>NUCLEOTIDE SEQUENCE</scope>
    <source>
        <strain evidence="2">KM77-8</strain>
    </source>
</reference>
<dbReference type="GO" id="GO:0003735">
    <property type="term" value="F:structural constituent of ribosome"/>
    <property type="evidence" value="ECO:0007669"/>
    <property type="project" value="InterPro"/>
</dbReference>
<dbReference type="GO" id="GO:0006412">
    <property type="term" value="P:translation"/>
    <property type="evidence" value="ECO:0007669"/>
    <property type="project" value="InterPro"/>
</dbReference>
<gene>
    <name evidence="2" type="ORF">SHKM778_93230</name>
</gene>
<feature type="compositionally biased region" description="Polar residues" evidence="1">
    <location>
        <begin position="1"/>
        <end position="10"/>
    </location>
</feature>
<dbReference type="EMBL" id="AP035768">
    <property type="protein sequence ID" value="BFO22935.1"/>
    <property type="molecule type" value="Genomic_DNA"/>
</dbReference>
<dbReference type="GO" id="GO:0005840">
    <property type="term" value="C:ribosome"/>
    <property type="evidence" value="ECO:0007669"/>
    <property type="project" value="InterPro"/>
</dbReference>
<dbReference type="InterPro" id="IPR018130">
    <property type="entry name" value="Ribosomal_uS2_CS"/>
</dbReference>